<dbReference type="SUPFAM" id="SSF110857">
    <property type="entry name" value="Gamma-glutamyl cyclotransferase-like"/>
    <property type="match status" value="1"/>
</dbReference>
<protein>
    <recommendedName>
        <fullName evidence="1">glutathione-specific gamma-glutamylcyclotransferase</fullName>
        <ecNumber evidence="1">4.3.2.7</ecNumber>
    </recommendedName>
</protein>
<dbReference type="PANTHER" id="PTHR12192:SF2">
    <property type="entry name" value="GLUTATHIONE-SPECIFIC GAMMA-GLUTAMYLCYCLOTRANSFERASE 2"/>
    <property type="match status" value="1"/>
</dbReference>
<dbReference type="InterPro" id="IPR036568">
    <property type="entry name" value="GGCT-like_sf"/>
</dbReference>
<dbReference type="GO" id="GO:0006751">
    <property type="term" value="P:glutathione catabolic process"/>
    <property type="evidence" value="ECO:0007669"/>
    <property type="project" value="InterPro"/>
</dbReference>
<organism evidence="3 4">
    <name type="scientific">Xanthobacter dioxanivorans</name>
    <dbReference type="NCBI Taxonomy" id="2528964"/>
    <lineage>
        <taxon>Bacteria</taxon>
        <taxon>Pseudomonadati</taxon>
        <taxon>Pseudomonadota</taxon>
        <taxon>Alphaproteobacteria</taxon>
        <taxon>Hyphomicrobiales</taxon>
        <taxon>Xanthobacteraceae</taxon>
        <taxon>Xanthobacter</taxon>
    </lineage>
</organism>
<dbReference type="PANTHER" id="PTHR12192">
    <property type="entry name" value="CATION TRANSPORT PROTEIN CHAC-RELATED"/>
    <property type="match status" value="1"/>
</dbReference>
<dbReference type="Proteomes" id="UP000596427">
    <property type="component" value="Chromosome"/>
</dbReference>
<sequence>MSAHDISTHDTSAHDTWVFAYGSLMWNPGFAFAERAEARLVGAHRSLCIYSFHHRGTPEKPGLVLGLDLGGSCRGIAYRVRAEDWPQTHAYLNEREQISGVYREATRRIRLLDGSGRSAPAVAYVANRGHSQYARGLSLEDQLHLVRRSHGSSGPNTDYVVATVAALESLGIIDRDLAWLTRQLHGERIHPRTPPSGEDEDPPV</sequence>
<dbReference type="InterPro" id="IPR013024">
    <property type="entry name" value="GGCT-like"/>
</dbReference>
<dbReference type="GO" id="GO:0061928">
    <property type="term" value="F:glutathione specific gamma-glutamylcyclotransferase activity"/>
    <property type="evidence" value="ECO:0007669"/>
    <property type="project" value="UniProtKB-EC"/>
</dbReference>
<gene>
    <name evidence="3" type="ORF">EZH22_08345</name>
</gene>
<dbReference type="Pfam" id="PF04752">
    <property type="entry name" value="ChaC"/>
    <property type="match status" value="1"/>
</dbReference>
<name>A0A974PUY8_9HYPH</name>
<evidence type="ECO:0000256" key="1">
    <source>
        <dbReference type="ARBA" id="ARBA00012344"/>
    </source>
</evidence>
<dbReference type="InterPro" id="IPR006840">
    <property type="entry name" value="ChaC"/>
</dbReference>
<dbReference type="GO" id="GO:0005737">
    <property type="term" value="C:cytoplasm"/>
    <property type="evidence" value="ECO:0007669"/>
    <property type="project" value="TreeGrafter"/>
</dbReference>
<dbReference type="AlphaFoldDB" id="A0A974PUY8"/>
<reference evidence="3 4" key="1">
    <citation type="submission" date="2020-10" db="EMBL/GenBank/DDBJ databases">
        <title>Degradation of 1,4-Dioxane by Xanthobacter sp. YN2, via a Novel Group-2 Soluble Di-Iron Monooxygenase.</title>
        <authorList>
            <person name="Ma F."/>
            <person name="Wang Y."/>
            <person name="Yang J."/>
            <person name="Guo H."/>
            <person name="Su D."/>
            <person name="Yu L."/>
        </authorList>
    </citation>
    <scope>NUCLEOTIDE SEQUENCE [LARGE SCALE GENOMIC DNA]</scope>
    <source>
        <strain evidence="3 4">YN2</strain>
    </source>
</reference>
<keyword evidence="2" id="KW-0456">Lyase</keyword>
<dbReference type="EMBL" id="CP063362">
    <property type="protein sequence ID" value="QRG09545.1"/>
    <property type="molecule type" value="Genomic_DNA"/>
</dbReference>
<dbReference type="RefSeq" id="WP_203196452.1">
    <property type="nucleotide sequence ID" value="NZ_CP063362.1"/>
</dbReference>
<evidence type="ECO:0000313" key="3">
    <source>
        <dbReference type="EMBL" id="QRG09545.1"/>
    </source>
</evidence>
<proteinExistence type="predicted"/>
<dbReference type="CDD" id="cd06661">
    <property type="entry name" value="GGCT_like"/>
    <property type="match status" value="1"/>
</dbReference>
<dbReference type="EC" id="4.3.2.7" evidence="1"/>
<dbReference type="KEGG" id="xdi:EZH22_08345"/>
<accession>A0A974PUY8</accession>
<evidence type="ECO:0000256" key="2">
    <source>
        <dbReference type="ARBA" id="ARBA00023239"/>
    </source>
</evidence>
<keyword evidence="4" id="KW-1185">Reference proteome</keyword>
<dbReference type="Gene3D" id="3.10.490.10">
    <property type="entry name" value="Gamma-glutamyl cyclotransferase-like"/>
    <property type="match status" value="1"/>
</dbReference>
<evidence type="ECO:0000313" key="4">
    <source>
        <dbReference type="Proteomes" id="UP000596427"/>
    </source>
</evidence>